<reference evidence="2" key="1">
    <citation type="journal article" date="2019" name="Int. J. Syst. Evol. Microbiol.">
        <title>The Global Catalogue of Microorganisms (GCM) 10K type strain sequencing project: providing services to taxonomists for standard genome sequencing and annotation.</title>
        <authorList>
            <consortium name="The Broad Institute Genomics Platform"/>
            <consortium name="The Broad Institute Genome Sequencing Center for Infectious Disease"/>
            <person name="Wu L."/>
            <person name="Ma J."/>
        </authorList>
    </citation>
    <scope>NUCLEOTIDE SEQUENCE [LARGE SCALE GENOMIC DNA]</scope>
    <source>
        <strain evidence="2">JCM 17728</strain>
    </source>
</reference>
<accession>A0ABP8IH30</accession>
<evidence type="ECO:0008006" key="3">
    <source>
        <dbReference type="Google" id="ProtNLM"/>
    </source>
</evidence>
<dbReference type="Gene3D" id="2.60.120.620">
    <property type="entry name" value="q2cbj1_9rhob like domain"/>
    <property type="match status" value="1"/>
</dbReference>
<dbReference type="EMBL" id="BAABFV010000001">
    <property type="protein sequence ID" value="GAA4358728.1"/>
    <property type="molecule type" value="Genomic_DNA"/>
</dbReference>
<gene>
    <name evidence="1" type="ORF">GCM10023151_09000</name>
</gene>
<dbReference type="Proteomes" id="UP001501011">
    <property type="component" value="Unassembled WGS sequence"/>
</dbReference>
<organism evidence="1 2">
    <name type="scientific">Kangiella marina</name>
    <dbReference type="NCBI Taxonomy" id="1079178"/>
    <lineage>
        <taxon>Bacteria</taxon>
        <taxon>Pseudomonadati</taxon>
        <taxon>Pseudomonadota</taxon>
        <taxon>Gammaproteobacteria</taxon>
        <taxon>Kangiellales</taxon>
        <taxon>Kangiellaceae</taxon>
        <taxon>Kangiella</taxon>
    </lineage>
</organism>
<evidence type="ECO:0000313" key="1">
    <source>
        <dbReference type="EMBL" id="GAA4358728.1"/>
    </source>
</evidence>
<name>A0ABP8IH30_9GAMM</name>
<keyword evidence="2" id="KW-1185">Reference proteome</keyword>
<comment type="caution">
    <text evidence="1">The sequence shown here is derived from an EMBL/GenBank/DDBJ whole genome shotgun (WGS) entry which is preliminary data.</text>
</comment>
<dbReference type="Pfam" id="PF13759">
    <property type="entry name" value="2OG-FeII_Oxy_5"/>
    <property type="match status" value="1"/>
</dbReference>
<dbReference type="RefSeq" id="WP_345292003.1">
    <property type="nucleotide sequence ID" value="NZ_BAABFV010000001.1"/>
</dbReference>
<dbReference type="InterPro" id="IPR012668">
    <property type="entry name" value="CHP02466"/>
</dbReference>
<proteinExistence type="predicted"/>
<evidence type="ECO:0000313" key="2">
    <source>
        <dbReference type="Proteomes" id="UP001501011"/>
    </source>
</evidence>
<sequence>MLGKIKIQPSFAVPIIEVMNEDCSNLNSKLKEFFLEKERKGESYKNKDEYVQKNKQVYESRFDLFSWNNKHVGELRDFCWASVYNVVGKLNDYSTEELSRLHIANSSWFHITRNGGYFGVHNHANSAWSGVYCVDPGDEGEQEEETNGVLSFISPNMATTSYIDKSCSNLKSEYSRGNLQLKLKPGQLILFPSWLLHEVKPYFGNKERITVAFNCWFKYAG</sequence>
<protein>
    <recommendedName>
        <fullName evidence="3">Fe2OG dioxygenase domain-containing protein</fullName>
    </recommendedName>
</protein>